<comment type="similarity">
    <text evidence="1">Belongs to the glycosyltransferase 34 family.</text>
</comment>
<dbReference type="EMBL" id="CP058611">
    <property type="protein sequence ID" value="QLG75036.1"/>
    <property type="molecule type" value="Genomic_DNA"/>
</dbReference>
<dbReference type="PANTHER" id="PTHR31306">
    <property type="entry name" value="ALPHA-1,6-MANNOSYLTRANSFERASE MNN11-RELATED"/>
    <property type="match status" value="1"/>
</dbReference>
<dbReference type="GeneID" id="59238839"/>
<dbReference type="InterPro" id="IPR029044">
    <property type="entry name" value="Nucleotide-diphossugar_trans"/>
</dbReference>
<evidence type="ECO:0000313" key="6">
    <source>
        <dbReference type="Proteomes" id="UP000509704"/>
    </source>
</evidence>
<dbReference type="KEGG" id="zmk:HG535_0H03630"/>
<organism evidence="5 6">
    <name type="scientific">Zygotorulaspora mrakii</name>
    <name type="common">Zygosaccharomyces mrakii</name>
    <dbReference type="NCBI Taxonomy" id="42260"/>
    <lineage>
        <taxon>Eukaryota</taxon>
        <taxon>Fungi</taxon>
        <taxon>Dikarya</taxon>
        <taxon>Ascomycota</taxon>
        <taxon>Saccharomycotina</taxon>
        <taxon>Saccharomycetes</taxon>
        <taxon>Saccharomycetales</taxon>
        <taxon>Saccharomycetaceae</taxon>
        <taxon>Zygotorulaspora</taxon>
    </lineage>
</organism>
<dbReference type="Gene3D" id="3.90.550.10">
    <property type="entry name" value="Spore Coat Polysaccharide Biosynthesis Protein SpsA, Chain A"/>
    <property type="match status" value="1"/>
</dbReference>
<sequence length="421" mass="48446">MALRPKSKLKSGSKKKWSISPRVNNIFTKEFGLTVGKSVKPLGILAGITIFLYLCSSIFSYRNASRKQYLPEHGYYMNEMPAKSSLIFPPIEHMPVLRELGIGGLYNTRTDLEGNKGYVLKPEDKPLTDEEKKKTTDQVLLVKKSFLDHGKWVYKKETPSPEIVIVTLIDFELSELETVFNVVQNRVDYAQKQKYAVYIRWIQEFVPMLQRQNLRTDYEYAKPLIMRAAMHAFPKAKYLFFLDHESLIMNLDISLQQNLLDPKTLEIALLKNTPVVAESNIRTYNHFQVKNTKMIIPQSPQGFLDMSAFVVSNDLYGKAFLEFLMDKLYTTYDWESFSAGVGHLLQWHPHILGKTALVHQKLLAAPVNPNPPSEEEGNNSDKELDPYYYTEGDLVVSLKGCRLKGTCTQDLRTFYEKVRIH</sequence>
<evidence type="ECO:0000256" key="4">
    <source>
        <dbReference type="SAM" id="Phobius"/>
    </source>
</evidence>
<protein>
    <recommendedName>
        <fullName evidence="7">Alpha-1,6-mannosyltransferase MNN11</fullName>
    </recommendedName>
</protein>
<dbReference type="GO" id="GO:0000136">
    <property type="term" value="C:mannan polymerase complex"/>
    <property type="evidence" value="ECO:0007669"/>
    <property type="project" value="TreeGrafter"/>
</dbReference>
<name>A0A7H9B9I0_ZYGMR</name>
<dbReference type="Pfam" id="PF05637">
    <property type="entry name" value="Glyco_transf_34"/>
    <property type="match status" value="1"/>
</dbReference>
<evidence type="ECO:0000256" key="3">
    <source>
        <dbReference type="ARBA" id="ARBA00022679"/>
    </source>
</evidence>
<evidence type="ECO:0000256" key="1">
    <source>
        <dbReference type="ARBA" id="ARBA00005664"/>
    </source>
</evidence>
<dbReference type="Proteomes" id="UP000509704">
    <property type="component" value="Chromosome 8"/>
</dbReference>
<keyword evidence="4" id="KW-0812">Transmembrane</keyword>
<evidence type="ECO:0008006" key="7">
    <source>
        <dbReference type="Google" id="ProtNLM"/>
    </source>
</evidence>
<keyword evidence="4" id="KW-0472">Membrane</keyword>
<dbReference type="AlphaFoldDB" id="A0A7H9B9I0"/>
<dbReference type="InterPro" id="IPR008630">
    <property type="entry name" value="Glyco_trans_34"/>
</dbReference>
<keyword evidence="3" id="KW-0808">Transferase</keyword>
<dbReference type="PANTHER" id="PTHR31306:SF10">
    <property type="entry name" value="ALPHA-1,6-MANNOSYLTRANSFERASE MNN11-RELATED"/>
    <property type="match status" value="1"/>
</dbReference>
<reference evidence="5 6" key="1">
    <citation type="submission" date="2020-07" db="EMBL/GenBank/DDBJ databases">
        <title>The yeast mating-type switching endonuclease HO is a domesticated member of an unorthodox homing genetic element family.</title>
        <authorList>
            <person name="Coughlan A.Y."/>
            <person name="Lombardi L."/>
            <person name="Braun-Galleani S."/>
            <person name="Martos A.R."/>
            <person name="Galeote V."/>
            <person name="Bigey F."/>
            <person name="Dequin S."/>
            <person name="Byrne K.P."/>
            <person name="Wolfe K.H."/>
        </authorList>
    </citation>
    <scope>NUCLEOTIDE SEQUENCE [LARGE SCALE GENOMIC DNA]</scope>
    <source>
        <strain evidence="5 6">NRRL Y-6702</strain>
    </source>
</reference>
<evidence type="ECO:0000313" key="5">
    <source>
        <dbReference type="EMBL" id="QLG75036.1"/>
    </source>
</evidence>
<keyword evidence="6" id="KW-1185">Reference proteome</keyword>
<proteinExistence type="inferred from homology"/>
<evidence type="ECO:0000256" key="2">
    <source>
        <dbReference type="ARBA" id="ARBA00022676"/>
    </source>
</evidence>
<feature type="transmembrane region" description="Helical" evidence="4">
    <location>
        <begin position="42"/>
        <end position="61"/>
    </location>
</feature>
<keyword evidence="4" id="KW-1133">Transmembrane helix</keyword>
<keyword evidence="2" id="KW-0328">Glycosyltransferase</keyword>
<accession>A0A7H9B9I0</accession>
<gene>
    <name evidence="5" type="ORF">HG535_0H03630</name>
</gene>
<dbReference type="GO" id="GO:0006487">
    <property type="term" value="P:protein N-linked glycosylation"/>
    <property type="evidence" value="ECO:0007669"/>
    <property type="project" value="TreeGrafter"/>
</dbReference>
<dbReference type="OrthoDB" id="205108at2759"/>
<dbReference type="GO" id="GO:0000009">
    <property type="term" value="F:alpha-1,6-mannosyltransferase activity"/>
    <property type="evidence" value="ECO:0007669"/>
    <property type="project" value="TreeGrafter"/>
</dbReference>
<dbReference type="RefSeq" id="XP_037146761.1">
    <property type="nucleotide sequence ID" value="XM_037290866.1"/>
</dbReference>